<name>A0A381UCM9_9ZZZZ</name>
<gene>
    <name evidence="1" type="ORF">METZ01_LOCUS77971</name>
</gene>
<proteinExistence type="predicted"/>
<protein>
    <recommendedName>
        <fullName evidence="2">Cohesin domain-containing protein</fullName>
    </recommendedName>
</protein>
<evidence type="ECO:0000313" key="1">
    <source>
        <dbReference type="EMBL" id="SVA25117.1"/>
    </source>
</evidence>
<reference evidence="1" key="1">
    <citation type="submission" date="2018-05" db="EMBL/GenBank/DDBJ databases">
        <authorList>
            <person name="Lanie J.A."/>
            <person name="Ng W.-L."/>
            <person name="Kazmierczak K.M."/>
            <person name="Andrzejewski T.M."/>
            <person name="Davidsen T.M."/>
            <person name="Wayne K.J."/>
            <person name="Tettelin H."/>
            <person name="Glass J.I."/>
            <person name="Rusch D."/>
            <person name="Podicherti R."/>
            <person name="Tsui H.-C.T."/>
            <person name="Winkler M.E."/>
        </authorList>
    </citation>
    <scope>NUCLEOTIDE SEQUENCE</scope>
</reference>
<dbReference type="CDD" id="cd08547">
    <property type="entry name" value="Type_II_cohesin"/>
    <property type="match status" value="1"/>
</dbReference>
<dbReference type="SUPFAM" id="SSF49384">
    <property type="entry name" value="Carbohydrate-binding domain"/>
    <property type="match status" value="1"/>
</dbReference>
<dbReference type="AlphaFoldDB" id="A0A381UCM9"/>
<dbReference type="EMBL" id="UINC01006042">
    <property type="protein sequence ID" value="SVA25117.1"/>
    <property type="molecule type" value="Genomic_DNA"/>
</dbReference>
<evidence type="ECO:0008006" key="2">
    <source>
        <dbReference type="Google" id="ProtNLM"/>
    </source>
</evidence>
<dbReference type="InterPro" id="IPR008965">
    <property type="entry name" value="CBM2/CBM3_carb-bd_dom_sf"/>
</dbReference>
<sequence length="171" mass="18465">MDEEFDNPLDATQIECGLPALAFSPDQYDIAVGGTFITDIYLMDSTESEQWYGGVKAVVNYNPEKLELIHINNGDLADGSAPLFFADDTTVGRIEIISIFVSIDSSGINSSNNILLAELEFLSLAAGADTLLFERTENDSCMIASTSCELVDPNDQLIPIRGYGDGVVNAQ</sequence>
<accession>A0A381UCM9</accession>
<dbReference type="Gene3D" id="2.60.40.680">
    <property type="match status" value="1"/>
</dbReference>
<dbReference type="GO" id="GO:0030246">
    <property type="term" value="F:carbohydrate binding"/>
    <property type="evidence" value="ECO:0007669"/>
    <property type="project" value="InterPro"/>
</dbReference>
<organism evidence="1">
    <name type="scientific">marine metagenome</name>
    <dbReference type="NCBI Taxonomy" id="408172"/>
    <lineage>
        <taxon>unclassified sequences</taxon>
        <taxon>metagenomes</taxon>
        <taxon>ecological metagenomes</taxon>
    </lineage>
</organism>